<sequence length="555" mass="63064">MRKVPEDLTLHWLAGVEQDDKKGWQVRIVTRGVSSGEFAMWRVPIGLFPVLALGYSFSDGRLLPITYGEYSEVIIPNLAAGEELNSSDIPPELYSFEGKSQGVQRLLRYRVDQVEYLVPTMELIRSLFLHNKTLANHIMQPGGIMTLFRPVEPGFHPRLQLDYTQQMPVRSLKRPFILEFSWLAVDPDGQRAWDSVYERTFKQKYMTFDPPDLHDCGIKFRGVRKGNQWLVLEISEFTGKRVPCDVLYFSHPSLGKTITVRMPKSQPKRRGPDGGSSSGDVPVIDTVGSGSRTDVHQPALPILTRTSIFDREIEVRRVDKKDRIRVIRRRNKGAAGTSENEGRTGKYRGSGKTPPPKVSVSPESLHDDLLPMEFQVLAVEKGEGTDDLRRLMQVIRTMANGLIDVRVLTALCRLETGQAFSMVGRRQRLCLVAVFFQKKTFPVVLLDVEHSNKMALSTLLLRFKGSIGLRDIENHILLILHRLDCRGGRWDVTENEGDQLAHYERLRKVMRPDPGGNEQQQNGVWAEKLRKKLFEVPGRLDITGESWSDCVVILK</sequence>
<protein>
    <recommendedName>
        <fullName evidence="4">TnsE C-terminal domain-containing protein</fullName>
    </recommendedName>
</protein>
<name>A0A2I1DIK1_9PROT</name>
<evidence type="ECO:0000313" key="2">
    <source>
        <dbReference type="EMBL" id="PKY09701.1"/>
    </source>
</evidence>
<dbReference type="Proteomes" id="UP000234329">
    <property type="component" value="Unassembled WGS sequence"/>
</dbReference>
<reference evidence="2 3" key="1">
    <citation type="submission" date="2017-03" db="EMBL/GenBank/DDBJ databases">
        <title>Draft genime sequence of the acidophilic sulfur-oxidizing bacterium Acidithiobacillus sp. SH, isolated from seawater.</title>
        <authorList>
            <person name="Sharmin S."/>
            <person name="Tokuhisa M."/>
            <person name="Kanao T."/>
            <person name="Kamimura K."/>
        </authorList>
    </citation>
    <scope>NUCLEOTIDE SEQUENCE [LARGE SCALE GENOMIC DNA]</scope>
    <source>
        <strain evidence="2 3">SH</strain>
    </source>
</reference>
<gene>
    <name evidence="2" type="ORF">B1757_13575</name>
</gene>
<evidence type="ECO:0000313" key="3">
    <source>
        <dbReference type="Proteomes" id="UP000234329"/>
    </source>
</evidence>
<proteinExistence type="predicted"/>
<keyword evidence="3" id="KW-1185">Reference proteome</keyword>
<dbReference type="InParanoid" id="A0A2I1DIK1"/>
<organism evidence="2 3">
    <name type="scientific">Acidithiobacillus marinus</name>
    <dbReference type="NCBI Taxonomy" id="187490"/>
    <lineage>
        <taxon>Bacteria</taxon>
        <taxon>Pseudomonadati</taxon>
        <taxon>Pseudomonadota</taxon>
        <taxon>Acidithiobacillia</taxon>
        <taxon>Acidithiobacillales</taxon>
        <taxon>Acidithiobacillaceae</taxon>
        <taxon>Acidithiobacillus</taxon>
    </lineage>
</organism>
<feature type="region of interest" description="Disordered" evidence="1">
    <location>
        <begin position="259"/>
        <end position="292"/>
    </location>
</feature>
<feature type="region of interest" description="Disordered" evidence="1">
    <location>
        <begin position="329"/>
        <end position="364"/>
    </location>
</feature>
<accession>A0A2I1DIK1</accession>
<evidence type="ECO:0000256" key="1">
    <source>
        <dbReference type="SAM" id="MobiDB-lite"/>
    </source>
</evidence>
<dbReference type="OrthoDB" id="9176880at2"/>
<dbReference type="EMBL" id="MXAV01000053">
    <property type="protein sequence ID" value="PKY09701.1"/>
    <property type="molecule type" value="Genomic_DNA"/>
</dbReference>
<comment type="caution">
    <text evidence="2">The sequence shown here is derived from an EMBL/GenBank/DDBJ whole genome shotgun (WGS) entry which is preliminary data.</text>
</comment>
<dbReference type="AlphaFoldDB" id="A0A2I1DIK1"/>
<evidence type="ECO:0008006" key="4">
    <source>
        <dbReference type="Google" id="ProtNLM"/>
    </source>
</evidence>